<protein>
    <submittedName>
        <fullName evidence="2">Uncharacterized protein</fullName>
    </submittedName>
</protein>
<accession>A0A4Q7P7W5</accession>
<proteinExistence type="predicted"/>
<keyword evidence="3" id="KW-1185">Reference proteome</keyword>
<keyword evidence="1" id="KW-0812">Transmembrane</keyword>
<reference evidence="2 3" key="1">
    <citation type="submission" date="2019-02" db="EMBL/GenBank/DDBJ databases">
        <title>Genomic Encyclopedia of Archaeal and Bacterial Type Strains, Phase II (KMG-II): from individual species to whole genera.</title>
        <authorList>
            <person name="Goeker M."/>
        </authorList>
    </citation>
    <scope>NUCLEOTIDE SEQUENCE [LARGE SCALE GENOMIC DNA]</scope>
    <source>
        <strain evidence="2 3">DSM 21411</strain>
    </source>
</reference>
<sequence>MSISERDIQYLEGFFSFTYYHPAISISILFFMLISARAMYHVYHSQLKPFLYEVK</sequence>
<feature type="transmembrane region" description="Helical" evidence="1">
    <location>
        <begin position="20"/>
        <end position="40"/>
    </location>
</feature>
<dbReference type="RefSeq" id="WP_165389765.1">
    <property type="nucleotide sequence ID" value="NZ_SGXG01000001.1"/>
</dbReference>
<dbReference type="Proteomes" id="UP000292209">
    <property type="component" value="Unassembled WGS sequence"/>
</dbReference>
<dbReference type="EMBL" id="SGXG01000001">
    <property type="protein sequence ID" value="RZS96184.1"/>
    <property type="molecule type" value="Genomic_DNA"/>
</dbReference>
<keyword evidence="1" id="KW-0472">Membrane</keyword>
<evidence type="ECO:0000256" key="1">
    <source>
        <dbReference type="SAM" id="Phobius"/>
    </source>
</evidence>
<evidence type="ECO:0000313" key="3">
    <source>
        <dbReference type="Proteomes" id="UP000292209"/>
    </source>
</evidence>
<keyword evidence="1" id="KW-1133">Transmembrane helix</keyword>
<dbReference type="AlphaFoldDB" id="A0A4Q7P7W5"/>
<organism evidence="2 3">
    <name type="scientific">Cecembia calidifontis</name>
    <dbReference type="NCBI Taxonomy" id="1187080"/>
    <lineage>
        <taxon>Bacteria</taxon>
        <taxon>Pseudomonadati</taxon>
        <taxon>Bacteroidota</taxon>
        <taxon>Cytophagia</taxon>
        <taxon>Cytophagales</taxon>
        <taxon>Cyclobacteriaceae</taxon>
        <taxon>Cecembia</taxon>
    </lineage>
</organism>
<gene>
    <name evidence="2" type="ORF">BC751_1750</name>
</gene>
<evidence type="ECO:0000313" key="2">
    <source>
        <dbReference type="EMBL" id="RZS96184.1"/>
    </source>
</evidence>
<name>A0A4Q7P7W5_9BACT</name>
<comment type="caution">
    <text evidence="2">The sequence shown here is derived from an EMBL/GenBank/DDBJ whole genome shotgun (WGS) entry which is preliminary data.</text>
</comment>